<evidence type="ECO:0000256" key="4">
    <source>
        <dbReference type="ARBA" id="ARBA00022679"/>
    </source>
</evidence>
<comment type="similarity">
    <text evidence="2">Belongs to the gluconokinase GntK/GntV family.</text>
</comment>
<keyword evidence="6" id="KW-0418">Kinase</keyword>
<dbReference type="InterPro" id="IPR006001">
    <property type="entry name" value="Therm_gnt_kin"/>
</dbReference>
<dbReference type="SUPFAM" id="SSF52540">
    <property type="entry name" value="P-loop containing nucleoside triphosphate hydrolases"/>
    <property type="match status" value="1"/>
</dbReference>
<evidence type="ECO:0000256" key="7">
    <source>
        <dbReference type="ARBA" id="ARBA00022840"/>
    </source>
</evidence>
<keyword evidence="4" id="KW-0808">Transferase</keyword>
<reference evidence="10 11" key="1">
    <citation type="submission" date="2016-07" db="EMBL/GenBank/DDBJ databases">
        <title>Pervasive Adenine N6-methylation of Active Genes in Fungi.</title>
        <authorList>
            <consortium name="DOE Joint Genome Institute"/>
            <person name="Mondo S.J."/>
            <person name="Dannebaum R.O."/>
            <person name="Kuo R.C."/>
            <person name="Labutti K."/>
            <person name="Haridas S."/>
            <person name="Kuo A."/>
            <person name="Salamov A."/>
            <person name="Ahrendt S.R."/>
            <person name="Lipzen A."/>
            <person name="Sullivan W."/>
            <person name="Andreopoulos W.B."/>
            <person name="Clum A."/>
            <person name="Lindquist E."/>
            <person name="Daum C."/>
            <person name="Ramamoorthy G.K."/>
            <person name="Gryganskyi A."/>
            <person name="Culley D."/>
            <person name="Magnuson J.K."/>
            <person name="James T.Y."/>
            <person name="O'Malley M.A."/>
            <person name="Stajich J.E."/>
            <person name="Spatafora J.W."/>
            <person name="Visel A."/>
            <person name="Grigoriev I.V."/>
        </authorList>
    </citation>
    <scope>NUCLEOTIDE SEQUENCE [LARGE SCALE GENOMIC DNA]</scope>
    <source>
        <strain evidence="10 11">62-1032</strain>
    </source>
</reference>
<comment type="catalytic activity">
    <reaction evidence="9">
        <text>D-gluconate + ATP = 6-phospho-D-gluconate + ADP + H(+)</text>
        <dbReference type="Rhea" id="RHEA:19433"/>
        <dbReference type="ChEBI" id="CHEBI:15378"/>
        <dbReference type="ChEBI" id="CHEBI:18391"/>
        <dbReference type="ChEBI" id="CHEBI:30616"/>
        <dbReference type="ChEBI" id="CHEBI:58759"/>
        <dbReference type="ChEBI" id="CHEBI:456216"/>
        <dbReference type="EC" id="2.7.1.12"/>
    </reaction>
</comment>
<comment type="caution">
    <text evidence="10">The sequence shown here is derived from an EMBL/GenBank/DDBJ whole genome shotgun (WGS) entry which is preliminary data.</text>
</comment>
<evidence type="ECO:0000256" key="8">
    <source>
        <dbReference type="ARBA" id="ARBA00029835"/>
    </source>
</evidence>
<dbReference type="GO" id="GO:0005975">
    <property type="term" value="P:carbohydrate metabolic process"/>
    <property type="evidence" value="ECO:0007669"/>
    <property type="project" value="InterPro"/>
</dbReference>
<evidence type="ECO:0000256" key="2">
    <source>
        <dbReference type="ARBA" id="ARBA00008420"/>
    </source>
</evidence>
<dbReference type="EC" id="2.7.1.12" evidence="3"/>
<proteinExistence type="inferred from homology"/>
<keyword evidence="5" id="KW-0547">Nucleotide-binding</keyword>
<dbReference type="CDD" id="cd02021">
    <property type="entry name" value="GntK"/>
    <property type="match status" value="1"/>
</dbReference>
<evidence type="ECO:0000256" key="1">
    <source>
        <dbReference type="ARBA" id="ARBA00004875"/>
    </source>
</evidence>
<dbReference type="InParanoid" id="A0A1Y2FMV5"/>
<dbReference type="EMBL" id="MCGR01000016">
    <property type="protein sequence ID" value="ORY85321.1"/>
    <property type="molecule type" value="Genomic_DNA"/>
</dbReference>
<evidence type="ECO:0000256" key="3">
    <source>
        <dbReference type="ARBA" id="ARBA00012054"/>
    </source>
</evidence>
<dbReference type="STRING" id="106004.A0A1Y2FMV5"/>
<dbReference type="PROSITE" id="PS51257">
    <property type="entry name" value="PROKAR_LIPOPROTEIN"/>
    <property type="match status" value="1"/>
</dbReference>
<evidence type="ECO:0000313" key="11">
    <source>
        <dbReference type="Proteomes" id="UP000193467"/>
    </source>
</evidence>
<name>A0A1Y2FMV5_9BASI</name>
<dbReference type="Gene3D" id="3.40.50.300">
    <property type="entry name" value="P-loop containing nucleotide triphosphate hydrolases"/>
    <property type="match status" value="1"/>
</dbReference>
<dbReference type="GO" id="GO:0005524">
    <property type="term" value="F:ATP binding"/>
    <property type="evidence" value="ECO:0007669"/>
    <property type="project" value="UniProtKB-KW"/>
</dbReference>
<comment type="pathway">
    <text evidence="1">Carbohydrate acid metabolism; D-gluconate degradation.</text>
</comment>
<keyword evidence="10" id="KW-0378">Hydrolase</keyword>
<dbReference type="PANTHER" id="PTHR43442:SF3">
    <property type="entry name" value="GLUCONOKINASE-RELATED"/>
    <property type="match status" value="1"/>
</dbReference>
<dbReference type="AlphaFoldDB" id="A0A1Y2FMV5"/>
<organism evidence="10 11">
    <name type="scientific">Leucosporidium creatinivorum</name>
    <dbReference type="NCBI Taxonomy" id="106004"/>
    <lineage>
        <taxon>Eukaryota</taxon>
        <taxon>Fungi</taxon>
        <taxon>Dikarya</taxon>
        <taxon>Basidiomycota</taxon>
        <taxon>Pucciniomycotina</taxon>
        <taxon>Microbotryomycetes</taxon>
        <taxon>Leucosporidiales</taxon>
        <taxon>Leucosporidium</taxon>
    </lineage>
</organism>
<dbReference type="UniPathway" id="UPA00792"/>
<keyword evidence="7" id="KW-0067">ATP-binding</keyword>
<dbReference type="GO" id="GO:0016787">
    <property type="term" value="F:hydrolase activity"/>
    <property type="evidence" value="ECO:0007669"/>
    <property type="project" value="UniProtKB-KW"/>
</dbReference>
<dbReference type="GO" id="GO:0005737">
    <property type="term" value="C:cytoplasm"/>
    <property type="evidence" value="ECO:0007669"/>
    <property type="project" value="TreeGrafter"/>
</dbReference>
<accession>A0A1Y2FMV5</accession>
<dbReference type="OrthoDB" id="275177at2759"/>
<sequence length="251" mass="26897">MSNTQKPCLIIVMGTSGCGKSSAGLAVAQELGLAFVDGDDLHPAANVAKMSRGEPLNDEDRIPWLHTIRRAAILLTSPTGLSALSHPSPAEGSAPLASEGVSGDLHHVLSKVHPSTLENGAKMLKRERKGVVVGCSALRVCYRDLLRGKEAKMREGLEVPAAEDQELETYFIYLHGTRPLLLNRMTSRPGHFFKASMLDSQLATLEPPSPETEEGVAVIRLGQGEGEAQERGMKPVCDDAVDAARKWVGEA</sequence>
<evidence type="ECO:0000256" key="5">
    <source>
        <dbReference type="ARBA" id="ARBA00022741"/>
    </source>
</evidence>
<dbReference type="PANTHER" id="PTHR43442">
    <property type="entry name" value="GLUCONOKINASE-RELATED"/>
    <property type="match status" value="1"/>
</dbReference>
<evidence type="ECO:0000313" key="10">
    <source>
        <dbReference type="EMBL" id="ORY85321.1"/>
    </source>
</evidence>
<dbReference type="GO" id="GO:0046316">
    <property type="term" value="F:gluconokinase activity"/>
    <property type="evidence" value="ECO:0007669"/>
    <property type="project" value="UniProtKB-EC"/>
</dbReference>
<evidence type="ECO:0000256" key="9">
    <source>
        <dbReference type="ARBA" id="ARBA00048090"/>
    </source>
</evidence>
<keyword evidence="11" id="KW-1185">Reference proteome</keyword>
<evidence type="ECO:0000256" key="6">
    <source>
        <dbReference type="ARBA" id="ARBA00022777"/>
    </source>
</evidence>
<dbReference type="Proteomes" id="UP000193467">
    <property type="component" value="Unassembled WGS sequence"/>
</dbReference>
<dbReference type="FunCoup" id="A0A1Y2FMV5">
    <property type="interactions" value="595"/>
</dbReference>
<protein>
    <recommendedName>
        <fullName evidence="3">gluconokinase</fullName>
        <ecNumber evidence="3">2.7.1.12</ecNumber>
    </recommendedName>
    <alternativeName>
        <fullName evidence="8">Gluconate kinase</fullName>
    </alternativeName>
</protein>
<gene>
    <name evidence="10" type="ORF">BCR35DRAFT_290007</name>
</gene>
<dbReference type="InterPro" id="IPR027417">
    <property type="entry name" value="P-loop_NTPase"/>
</dbReference>